<proteinExistence type="predicted"/>
<evidence type="ECO:0000313" key="2">
    <source>
        <dbReference type="Proteomes" id="UP000516380"/>
    </source>
</evidence>
<keyword evidence="2" id="KW-1185">Reference proteome</keyword>
<dbReference type="EMBL" id="AP023343">
    <property type="protein sequence ID" value="BCI90953.1"/>
    <property type="molecule type" value="Genomic_DNA"/>
</dbReference>
<dbReference type="Proteomes" id="UP000516380">
    <property type="component" value="Chromosome"/>
</dbReference>
<protein>
    <recommendedName>
        <fullName evidence="3">PPE family domain protein</fullName>
    </recommendedName>
</protein>
<reference evidence="1 2" key="1">
    <citation type="submission" date="2020-07" db="EMBL/GenBank/DDBJ databases">
        <title>Mycobacterium kansasii (former subtype) with zoonotic potential isolated from diseased indoor pet cat, Japan.</title>
        <authorList>
            <person name="Fukano H."/>
            <person name="Terazono T."/>
            <person name="Hoshino Y."/>
        </authorList>
    </citation>
    <scope>NUCLEOTIDE SEQUENCE [LARGE SCALE GENOMIC DNA]</scope>
    <source>
        <strain evidence="1 2">Kuro-I</strain>
    </source>
</reference>
<evidence type="ECO:0008006" key="3">
    <source>
        <dbReference type="Google" id="ProtNLM"/>
    </source>
</evidence>
<evidence type="ECO:0000313" key="1">
    <source>
        <dbReference type="EMBL" id="BCI90953.1"/>
    </source>
</evidence>
<dbReference type="AlphaFoldDB" id="A0A7G1IM24"/>
<name>A0A7G1IM24_MYCKA</name>
<gene>
    <name evidence="1" type="ORF">NIIDMKKI_61590</name>
</gene>
<sequence length="92" mass="9319">MVHQFLQNLPSLGVGHKGNANIDGHGISGFFNSASGGPLVTGVTSGFFNTGVTDVMGPFPSGMLSGFNSGFFNTGIANSGLLSLGRLIMLAT</sequence>
<accession>A0A7G1IM24</accession>
<organism evidence="1 2">
    <name type="scientific">Mycobacterium kansasii</name>
    <dbReference type="NCBI Taxonomy" id="1768"/>
    <lineage>
        <taxon>Bacteria</taxon>
        <taxon>Bacillati</taxon>
        <taxon>Actinomycetota</taxon>
        <taxon>Actinomycetes</taxon>
        <taxon>Mycobacteriales</taxon>
        <taxon>Mycobacteriaceae</taxon>
        <taxon>Mycobacterium</taxon>
    </lineage>
</organism>